<proteinExistence type="inferred from homology"/>
<organism evidence="8">
    <name type="scientific">Clastoptera arizonana</name>
    <name type="common">Arizona spittle bug</name>
    <dbReference type="NCBI Taxonomy" id="38151"/>
    <lineage>
        <taxon>Eukaryota</taxon>
        <taxon>Metazoa</taxon>
        <taxon>Ecdysozoa</taxon>
        <taxon>Arthropoda</taxon>
        <taxon>Hexapoda</taxon>
        <taxon>Insecta</taxon>
        <taxon>Pterygota</taxon>
        <taxon>Neoptera</taxon>
        <taxon>Paraneoptera</taxon>
        <taxon>Hemiptera</taxon>
        <taxon>Auchenorrhyncha</taxon>
        <taxon>Cercopoidea</taxon>
        <taxon>Clastopteridae</taxon>
        <taxon>Clastoptera</taxon>
    </lineage>
</organism>
<reference evidence="8" key="1">
    <citation type="submission" date="2015-12" db="EMBL/GenBank/DDBJ databases">
        <title>De novo transcriptome assembly of four potential Pierce s Disease insect vectors from Arizona vineyards.</title>
        <authorList>
            <person name="Tassone E.E."/>
        </authorList>
    </citation>
    <scope>NUCLEOTIDE SEQUENCE</scope>
</reference>
<evidence type="ECO:0000259" key="7">
    <source>
        <dbReference type="PROSITE" id="PS51515"/>
    </source>
</evidence>
<name>A0A1B6CG44_9HEMI</name>
<evidence type="ECO:0000256" key="2">
    <source>
        <dbReference type="ARBA" id="ARBA00022603"/>
    </source>
</evidence>
<dbReference type="EMBL" id="GEDC01021032">
    <property type="protein sequence ID" value="JAS16266.1"/>
    <property type="molecule type" value="Transcribed_RNA"/>
</dbReference>
<keyword evidence="3 6" id="KW-0808">Transferase</keyword>
<evidence type="ECO:0000313" key="9">
    <source>
        <dbReference type="EMBL" id="JAS16266.1"/>
    </source>
</evidence>
<dbReference type="PANTHER" id="PTHR12315">
    <property type="entry name" value="BICOID-INTERACTING PROTEIN RELATED"/>
    <property type="match status" value="1"/>
</dbReference>
<evidence type="ECO:0000256" key="3">
    <source>
        <dbReference type="ARBA" id="ARBA00022679"/>
    </source>
</evidence>
<dbReference type="Pfam" id="PF06859">
    <property type="entry name" value="Bin3"/>
    <property type="match status" value="1"/>
</dbReference>
<dbReference type="EMBL" id="GEDC01024955">
    <property type="protein sequence ID" value="JAS12343.1"/>
    <property type="molecule type" value="Transcribed_RNA"/>
</dbReference>
<dbReference type="InterPro" id="IPR024160">
    <property type="entry name" value="BIN3_SAM-bd_dom"/>
</dbReference>
<accession>A0A1B6CG44</accession>
<evidence type="ECO:0000256" key="1">
    <source>
        <dbReference type="ARBA" id="ARBA00008361"/>
    </source>
</evidence>
<evidence type="ECO:0000313" key="10">
    <source>
        <dbReference type="EMBL" id="JAS33548.1"/>
    </source>
</evidence>
<evidence type="ECO:0000256" key="5">
    <source>
        <dbReference type="PROSITE-ProRule" id="PRU00848"/>
    </source>
</evidence>
<dbReference type="GO" id="GO:0005737">
    <property type="term" value="C:cytoplasm"/>
    <property type="evidence" value="ECO:0007669"/>
    <property type="project" value="TreeGrafter"/>
</dbReference>
<dbReference type="GO" id="GO:0032259">
    <property type="term" value="P:methylation"/>
    <property type="evidence" value="ECO:0007669"/>
    <property type="project" value="UniProtKB-KW"/>
</dbReference>
<dbReference type="GO" id="GO:2000632">
    <property type="term" value="P:negative regulation of pre-miRNA processing"/>
    <property type="evidence" value="ECO:0007669"/>
    <property type="project" value="TreeGrafter"/>
</dbReference>
<evidence type="ECO:0000256" key="4">
    <source>
        <dbReference type="ARBA" id="ARBA00022691"/>
    </source>
</evidence>
<sequence length="261" mass="30489">MENVDDNLNLDGRSARYGNFTNYYEFHPTEFRIKLIPNNVWDLGGNDIVCLDVGCNSGKLAQALHQHISSTIAFTFKNKKDVPKCYILGVDVSQELIDKAVETNNNPYITFKTVDVCSKSGKNVINQYLSCFNRTSFDIVFCFSVTMWIHLNYGDEALKEFLLYVSNQTDMLVLEPQPWRCYLRAVRRLKRAENGTFEKFSKLKMRLSIEDDIENILIEECKFNQVLKTEETPWGRIITFYKRKKKHKQINKINPMRVDHC</sequence>
<keyword evidence="4 5" id="KW-0949">S-adenosyl-L-methionine</keyword>
<dbReference type="EMBL" id="GEDC01003750">
    <property type="protein sequence ID" value="JAS33548.1"/>
    <property type="molecule type" value="Transcribed_RNA"/>
</dbReference>
<dbReference type="GO" id="GO:0008173">
    <property type="term" value="F:RNA methyltransferase activity"/>
    <property type="evidence" value="ECO:0007669"/>
    <property type="project" value="UniProtKB-UniRule"/>
</dbReference>
<evidence type="ECO:0000256" key="6">
    <source>
        <dbReference type="RuleBase" id="RU367087"/>
    </source>
</evidence>
<dbReference type="EC" id="2.1.1.-" evidence="6"/>
<dbReference type="InterPro" id="IPR039772">
    <property type="entry name" value="Bin3-like"/>
</dbReference>
<dbReference type="Gene3D" id="3.40.50.150">
    <property type="entry name" value="Vaccinia Virus protein VP39"/>
    <property type="match status" value="1"/>
</dbReference>
<dbReference type="CDD" id="cd02440">
    <property type="entry name" value="AdoMet_MTases"/>
    <property type="match status" value="1"/>
</dbReference>
<gene>
    <name evidence="8" type="ORF">g.23456</name>
    <name evidence="9" type="ORF">g.23458</name>
    <name evidence="10" type="ORF">g.23460</name>
</gene>
<dbReference type="PANTHER" id="PTHR12315:SF1">
    <property type="entry name" value="RNA 5'-MONOPHOSPHATE METHYLTRANSFERASE"/>
    <property type="match status" value="1"/>
</dbReference>
<dbReference type="GO" id="GO:0008171">
    <property type="term" value="F:O-methyltransferase activity"/>
    <property type="evidence" value="ECO:0007669"/>
    <property type="project" value="UniProtKB-UniRule"/>
</dbReference>
<dbReference type="PROSITE" id="PS51515">
    <property type="entry name" value="BIN3_SAM"/>
    <property type="match status" value="1"/>
</dbReference>
<dbReference type="InterPro" id="IPR010675">
    <property type="entry name" value="Bin3_C"/>
</dbReference>
<dbReference type="InterPro" id="IPR029063">
    <property type="entry name" value="SAM-dependent_MTases_sf"/>
</dbReference>
<comment type="similarity">
    <text evidence="1 6">Belongs to the methyltransferase superfamily.</text>
</comment>
<evidence type="ECO:0000313" key="8">
    <source>
        <dbReference type="EMBL" id="JAS12343.1"/>
    </source>
</evidence>
<dbReference type="SUPFAM" id="SSF53335">
    <property type="entry name" value="S-adenosyl-L-methionine-dependent methyltransferases"/>
    <property type="match status" value="1"/>
</dbReference>
<feature type="domain" description="Bin3-type SAM" evidence="7">
    <location>
        <begin position="30"/>
        <end position="246"/>
    </location>
</feature>
<dbReference type="AlphaFoldDB" id="A0A1B6CG44"/>
<protein>
    <recommendedName>
        <fullName evidence="6">RNA methyltransferase</fullName>
        <ecNumber evidence="6">2.1.1.-</ecNumber>
    </recommendedName>
</protein>
<keyword evidence="2 6" id="KW-0489">Methyltransferase</keyword>